<reference evidence="3 4" key="1">
    <citation type="submission" date="2016-10" db="EMBL/GenBank/DDBJ databases">
        <authorList>
            <person name="Varghese N."/>
            <person name="Submissions S."/>
        </authorList>
    </citation>
    <scope>NUCLEOTIDE SEQUENCE [LARGE SCALE GENOMIC DNA]</scope>
    <source>
        <strain evidence="3 4">DSM 2260</strain>
    </source>
</reference>
<comment type="caution">
    <text evidence="2">The sequence shown here is derived from an EMBL/GenBank/DDBJ whole genome shotgun (WGS) entry which is preliminary data.</text>
</comment>
<evidence type="ECO:0000313" key="2">
    <source>
        <dbReference type="EMBL" id="GEL69237.1"/>
    </source>
</evidence>
<evidence type="ECO:0000313" key="3">
    <source>
        <dbReference type="EMBL" id="SDE34589.1"/>
    </source>
</evidence>
<evidence type="ECO:0000256" key="1">
    <source>
        <dbReference type="SAM" id="MobiDB-lite"/>
    </source>
</evidence>
<evidence type="ECO:0000313" key="5">
    <source>
        <dbReference type="Proteomes" id="UP000321224"/>
    </source>
</evidence>
<dbReference type="Proteomes" id="UP000198717">
    <property type="component" value="Unassembled WGS sequence"/>
</dbReference>
<sequence length="89" mass="9846">MGCAAVRQAREMPWCQEIAYLPLPRPPSPRELQTRKDNLNRADSGVVHPDLRGIRTRRDNGQSGADFADFTLDARNSTHQLMSSPTAAG</sequence>
<organism evidence="2 5">
    <name type="scientific">Myxococcus virescens</name>
    <dbReference type="NCBI Taxonomy" id="83456"/>
    <lineage>
        <taxon>Bacteria</taxon>
        <taxon>Pseudomonadati</taxon>
        <taxon>Myxococcota</taxon>
        <taxon>Myxococcia</taxon>
        <taxon>Myxococcales</taxon>
        <taxon>Cystobacterineae</taxon>
        <taxon>Myxococcaceae</taxon>
        <taxon>Myxococcus</taxon>
    </lineage>
</organism>
<dbReference type="AlphaFoldDB" id="A0A511H6U4"/>
<accession>A0A511H6U4</accession>
<dbReference type="Proteomes" id="UP000321224">
    <property type="component" value="Unassembled WGS sequence"/>
</dbReference>
<protein>
    <submittedName>
        <fullName evidence="2">Uncharacterized protein</fullName>
    </submittedName>
</protein>
<reference evidence="2 5" key="2">
    <citation type="submission" date="2019-07" db="EMBL/GenBank/DDBJ databases">
        <title>Whole genome shotgun sequence of Myxococcus virescens NBRC 100334.</title>
        <authorList>
            <person name="Hosoyama A."/>
            <person name="Uohara A."/>
            <person name="Ohji S."/>
            <person name="Ichikawa N."/>
        </authorList>
    </citation>
    <scope>NUCLEOTIDE SEQUENCE [LARGE SCALE GENOMIC DNA]</scope>
    <source>
        <strain evidence="2 5">NBRC 100334</strain>
    </source>
</reference>
<dbReference type="EMBL" id="FNAJ01000006">
    <property type="protein sequence ID" value="SDE34589.1"/>
    <property type="molecule type" value="Genomic_DNA"/>
</dbReference>
<proteinExistence type="predicted"/>
<feature type="region of interest" description="Disordered" evidence="1">
    <location>
        <begin position="24"/>
        <end position="46"/>
    </location>
</feature>
<dbReference type="EMBL" id="BJVY01000004">
    <property type="protein sequence ID" value="GEL69237.1"/>
    <property type="molecule type" value="Genomic_DNA"/>
</dbReference>
<keyword evidence="4" id="KW-1185">Reference proteome</keyword>
<gene>
    <name evidence="2" type="ORF">MVI01_10210</name>
    <name evidence="3" type="ORF">SAMN04488504_10690</name>
</gene>
<name>A0A511H6U4_9BACT</name>
<evidence type="ECO:0000313" key="4">
    <source>
        <dbReference type="Proteomes" id="UP000198717"/>
    </source>
</evidence>